<feature type="region of interest" description="Disordered" evidence="1">
    <location>
        <begin position="145"/>
        <end position="181"/>
    </location>
</feature>
<keyword evidence="2" id="KW-0812">Transmembrane</keyword>
<dbReference type="RefSeq" id="WP_163886795.1">
    <property type="nucleotide sequence ID" value="NZ_BLLB01000002.1"/>
</dbReference>
<dbReference type="EMBL" id="BLLB01000002">
    <property type="protein sequence ID" value="GFH00009.1"/>
    <property type="molecule type" value="Genomic_DNA"/>
</dbReference>
<proteinExistence type="predicted"/>
<protein>
    <submittedName>
        <fullName evidence="3">Uncharacterized protein</fullName>
    </submittedName>
</protein>
<evidence type="ECO:0000256" key="2">
    <source>
        <dbReference type="SAM" id="Phobius"/>
    </source>
</evidence>
<gene>
    <name evidence="3" type="ORF">MHIP_04920</name>
</gene>
<evidence type="ECO:0000313" key="3">
    <source>
        <dbReference type="EMBL" id="GFH00009.1"/>
    </source>
</evidence>
<evidence type="ECO:0000256" key="1">
    <source>
        <dbReference type="SAM" id="MobiDB-lite"/>
    </source>
</evidence>
<accession>A0A7I9ZGN7</accession>
<evidence type="ECO:0000313" key="4">
    <source>
        <dbReference type="Proteomes" id="UP000465304"/>
    </source>
</evidence>
<reference evidence="3 4" key="1">
    <citation type="journal article" date="2019" name="Emerg. Microbes Infect.">
        <title>Comprehensive subspecies identification of 175 nontuberculous mycobacteria species based on 7547 genomic profiles.</title>
        <authorList>
            <person name="Matsumoto Y."/>
            <person name="Kinjo T."/>
            <person name="Motooka D."/>
            <person name="Nabeya D."/>
            <person name="Jung N."/>
            <person name="Uechi K."/>
            <person name="Horii T."/>
            <person name="Iida T."/>
            <person name="Fujita J."/>
            <person name="Nakamura S."/>
        </authorList>
    </citation>
    <scope>NUCLEOTIDE SEQUENCE [LARGE SCALE GENOMIC DNA]</scope>
    <source>
        <strain evidence="3 4">JCM 30996</strain>
    </source>
</reference>
<keyword evidence="4" id="KW-1185">Reference proteome</keyword>
<dbReference type="Proteomes" id="UP000465304">
    <property type="component" value="Unassembled WGS sequence"/>
</dbReference>
<feature type="region of interest" description="Disordered" evidence="1">
    <location>
        <begin position="190"/>
        <end position="209"/>
    </location>
</feature>
<comment type="caution">
    <text evidence="3">The sequence shown here is derived from an EMBL/GenBank/DDBJ whole genome shotgun (WGS) entry which is preliminary data.</text>
</comment>
<sequence length="209" mass="22932">MVWAVIGGLGGAGGAIAAAIALIYAHKANTKADTSNTIATDSKGLAVEANSLACESNTIASEARELAREANDYSHRAEARETEPHDVRWTGDWVARGIYRVTKHGADEARQVAIDVSVDGEHASDTADRLTDGYVDLRFPAAARQQRRHDSEWSEYEMHRRVAGDAGSPPSKPPPIMRHHDITEDIRWTTRLGTPQVHHDQDRKAVPRK</sequence>
<feature type="compositionally biased region" description="Basic and acidic residues" evidence="1">
    <location>
        <begin position="148"/>
        <end position="163"/>
    </location>
</feature>
<keyword evidence="2" id="KW-1133">Transmembrane helix</keyword>
<name>A0A7I9ZGN7_9MYCO</name>
<dbReference type="AlphaFoldDB" id="A0A7I9ZGN7"/>
<feature type="compositionally biased region" description="Basic and acidic residues" evidence="1">
    <location>
        <begin position="197"/>
        <end position="209"/>
    </location>
</feature>
<keyword evidence="2" id="KW-0472">Membrane</keyword>
<feature type="transmembrane region" description="Helical" evidence="2">
    <location>
        <begin position="6"/>
        <end position="25"/>
    </location>
</feature>
<organism evidence="3 4">
    <name type="scientific">Mycolicibacterium hippocampi</name>
    <dbReference type="NCBI Taxonomy" id="659824"/>
    <lineage>
        <taxon>Bacteria</taxon>
        <taxon>Bacillati</taxon>
        <taxon>Actinomycetota</taxon>
        <taxon>Actinomycetes</taxon>
        <taxon>Mycobacteriales</taxon>
        <taxon>Mycobacteriaceae</taxon>
        <taxon>Mycolicibacterium</taxon>
    </lineage>
</organism>